<reference evidence="4" key="1">
    <citation type="journal article" date="2023" name="Mol. Phylogenet. Evol.">
        <title>Genome-scale phylogeny and comparative genomics of the fungal order Sordariales.</title>
        <authorList>
            <person name="Hensen N."/>
            <person name="Bonometti L."/>
            <person name="Westerberg I."/>
            <person name="Brannstrom I.O."/>
            <person name="Guillou S."/>
            <person name="Cros-Aarteil S."/>
            <person name="Calhoun S."/>
            <person name="Haridas S."/>
            <person name="Kuo A."/>
            <person name="Mondo S."/>
            <person name="Pangilinan J."/>
            <person name="Riley R."/>
            <person name="LaButti K."/>
            <person name="Andreopoulos B."/>
            <person name="Lipzen A."/>
            <person name="Chen C."/>
            <person name="Yan M."/>
            <person name="Daum C."/>
            <person name="Ng V."/>
            <person name="Clum A."/>
            <person name="Steindorff A."/>
            <person name="Ohm R.A."/>
            <person name="Martin F."/>
            <person name="Silar P."/>
            <person name="Natvig D.O."/>
            <person name="Lalanne C."/>
            <person name="Gautier V."/>
            <person name="Ament-Velasquez S.L."/>
            <person name="Kruys A."/>
            <person name="Hutchinson M.I."/>
            <person name="Powell A.J."/>
            <person name="Barry K."/>
            <person name="Miller A.N."/>
            <person name="Grigoriev I.V."/>
            <person name="Debuchy R."/>
            <person name="Gladieux P."/>
            <person name="Hiltunen Thoren M."/>
            <person name="Johannesson H."/>
        </authorList>
    </citation>
    <scope>NUCLEOTIDE SEQUENCE [LARGE SCALE GENOMIC DNA]</scope>
    <source>
        <strain evidence="4">CBS 284.82</strain>
    </source>
</reference>
<dbReference type="Proteomes" id="UP001303115">
    <property type="component" value="Unassembled WGS sequence"/>
</dbReference>
<dbReference type="SUPFAM" id="SSF53335">
    <property type="entry name" value="S-adenosyl-L-methionine-dependent methyltransferases"/>
    <property type="match status" value="1"/>
</dbReference>
<feature type="compositionally biased region" description="Low complexity" evidence="2">
    <location>
        <begin position="11"/>
        <end position="21"/>
    </location>
</feature>
<comment type="caution">
    <text evidence="3">The sequence shown here is derived from an EMBL/GenBank/DDBJ whole genome shotgun (WGS) entry which is preliminary data.</text>
</comment>
<dbReference type="AlphaFoldDB" id="A0AAN6PMN9"/>
<keyword evidence="4" id="KW-1185">Reference proteome</keyword>
<evidence type="ECO:0000256" key="1">
    <source>
        <dbReference type="ARBA" id="ARBA00038158"/>
    </source>
</evidence>
<dbReference type="InterPro" id="IPR029063">
    <property type="entry name" value="SAM-dependent_MTases_sf"/>
</dbReference>
<feature type="compositionally biased region" description="Low complexity" evidence="2">
    <location>
        <begin position="41"/>
        <end position="54"/>
    </location>
</feature>
<keyword evidence="3" id="KW-0808">Transferase</keyword>
<accession>A0AAN6PMN9</accession>
<evidence type="ECO:0000313" key="4">
    <source>
        <dbReference type="Proteomes" id="UP001303115"/>
    </source>
</evidence>
<evidence type="ECO:0000256" key="2">
    <source>
        <dbReference type="SAM" id="MobiDB-lite"/>
    </source>
</evidence>
<feature type="region of interest" description="Disordered" evidence="2">
    <location>
        <begin position="1"/>
        <end position="82"/>
    </location>
</feature>
<dbReference type="Gene3D" id="3.40.50.150">
    <property type="entry name" value="Vaccinia Virus protein VP39"/>
    <property type="match status" value="1"/>
</dbReference>
<organism evidence="3 4">
    <name type="scientific">Parachaetomium inaequale</name>
    <dbReference type="NCBI Taxonomy" id="2588326"/>
    <lineage>
        <taxon>Eukaryota</taxon>
        <taxon>Fungi</taxon>
        <taxon>Dikarya</taxon>
        <taxon>Ascomycota</taxon>
        <taxon>Pezizomycotina</taxon>
        <taxon>Sordariomycetes</taxon>
        <taxon>Sordariomycetidae</taxon>
        <taxon>Sordariales</taxon>
        <taxon>Chaetomiaceae</taxon>
        <taxon>Parachaetomium</taxon>
    </lineage>
</organism>
<sequence length="385" mass="43137">MSSRHSHPKSKSPSPTAAPSPDGAQRPPTSQGVSNNPETVPSPAAAEQPQDPADGPINTQIPFDEEDDADSGIEDEESLRSTSSLAESIFDYRNIHGRTFQNSKTTEYWGPNDDRQNTGLDIAHHFITMLKGDRLFEAPIDRALSKVLDVGTGTGIWAIDMADTYPAARVIGTDISPIQPVWVPPNCEFHIDDAQLEWTYAPASFDFVHIRALYGSVGDWGRLYAQAYKALRPGGWLEDLEFNITLHSDTPSVRDDPGHIFKRWSQIFFEATDRLGKTLRIGMGSTMRDLIAEAGFIDVVEKKYQVPSGGWSSDPRMKIIGRYNLAFLEESLEGFALFLLQEIMGWSYIQVNMFVMEMRNEIRNSKIRPYYILTNVYAQKPNTAE</sequence>
<feature type="compositionally biased region" description="Acidic residues" evidence="2">
    <location>
        <begin position="63"/>
        <end position="77"/>
    </location>
</feature>
<gene>
    <name evidence="3" type="ORF">C8A01DRAFT_45550</name>
</gene>
<feature type="compositionally biased region" description="Basic residues" evidence="2">
    <location>
        <begin position="1"/>
        <end position="10"/>
    </location>
</feature>
<feature type="compositionally biased region" description="Polar residues" evidence="2">
    <location>
        <begin position="27"/>
        <end position="39"/>
    </location>
</feature>
<evidence type="ECO:0000313" key="3">
    <source>
        <dbReference type="EMBL" id="KAK4041305.1"/>
    </source>
</evidence>
<dbReference type="GO" id="GO:0032259">
    <property type="term" value="P:methylation"/>
    <property type="evidence" value="ECO:0007669"/>
    <property type="project" value="UniProtKB-KW"/>
</dbReference>
<comment type="similarity">
    <text evidence="1">Belongs to the methyltransferase superfamily. LaeA methyltransferase family.</text>
</comment>
<dbReference type="GO" id="GO:0008168">
    <property type="term" value="F:methyltransferase activity"/>
    <property type="evidence" value="ECO:0007669"/>
    <property type="project" value="UniProtKB-KW"/>
</dbReference>
<dbReference type="CDD" id="cd02440">
    <property type="entry name" value="AdoMet_MTases"/>
    <property type="match status" value="1"/>
</dbReference>
<protein>
    <submittedName>
        <fullName evidence="3">S-adenosyl-L-methionine-dependent methyltransferase</fullName>
    </submittedName>
</protein>
<proteinExistence type="inferred from homology"/>
<dbReference type="Pfam" id="PF13489">
    <property type="entry name" value="Methyltransf_23"/>
    <property type="match status" value="1"/>
</dbReference>
<name>A0AAN6PMN9_9PEZI</name>
<dbReference type="EMBL" id="MU854360">
    <property type="protein sequence ID" value="KAK4041305.1"/>
    <property type="molecule type" value="Genomic_DNA"/>
</dbReference>
<dbReference type="PANTHER" id="PTHR43591">
    <property type="entry name" value="METHYLTRANSFERASE"/>
    <property type="match status" value="1"/>
</dbReference>
<keyword evidence="3" id="KW-0489">Methyltransferase</keyword>
<dbReference type="PANTHER" id="PTHR43591:SF10">
    <property type="entry name" value="ABC TRANSMEMBRANE TYPE-1 DOMAIN-CONTAINING PROTEIN-RELATED"/>
    <property type="match status" value="1"/>
</dbReference>